<feature type="region of interest" description="Disordered" evidence="1">
    <location>
        <begin position="427"/>
        <end position="538"/>
    </location>
</feature>
<proteinExistence type="predicted"/>
<feature type="compositionally biased region" description="Basic and acidic residues" evidence="1">
    <location>
        <begin position="166"/>
        <end position="180"/>
    </location>
</feature>
<dbReference type="SMART" id="SM01203">
    <property type="entry name" value="DUF3585"/>
    <property type="match status" value="1"/>
</dbReference>
<feature type="region of interest" description="Disordered" evidence="1">
    <location>
        <begin position="1"/>
        <end position="28"/>
    </location>
</feature>
<dbReference type="Proteomes" id="UP000245340">
    <property type="component" value="Unplaced"/>
</dbReference>
<dbReference type="InterPro" id="IPR050540">
    <property type="entry name" value="F-actin_Monoox_Mical"/>
</dbReference>
<dbReference type="RefSeq" id="XP_004394686.1">
    <property type="nucleotide sequence ID" value="XM_004394629.1"/>
</dbReference>
<dbReference type="InterPro" id="IPR022735">
    <property type="entry name" value="bMERB_dom"/>
</dbReference>
<keyword evidence="3" id="KW-1185">Reference proteome</keyword>
<protein>
    <submittedName>
        <fullName evidence="4">MICAL C-terminal-like protein</fullName>
    </submittedName>
</protein>
<name>A0A2U3VIK1_ODORO</name>
<feature type="region of interest" description="Disordered" evidence="1">
    <location>
        <begin position="97"/>
        <end position="185"/>
    </location>
</feature>
<feature type="compositionally biased region" description="Low complexity" evidence="1">
    <location>
        <begin position="499"/>
        <end position="510"/>
    </location>
</feature>
<dbReference type="InParanoid" id="A0A2U3VIK1"/>
<feature type="domain" description="BMERB" evidence="2">
    <location>
        <begin position="544"/>
        <end position="693"/>
    </location>
</feature>
<feature type="compositionally biased region" description="Basic and acidic residues" evidence="1">
    <location>
        <begin position="288"/>
        <end position="298"/>
    </location>
</feature>
<accession>A0A2U3VIK1</accession>
<dbReference type="STRING" id="9708.A0A2U3VIK1"/>
<dbReference type="Pfam" id="PF12130">
    <property type="entry name" value="bMERB_dom"/>
    <property type="match status" value="1"/>
</dbReference>
<dbReference type="PROSITE" id="PS51848">
    <property type="entry name" value="BMERB"/>
    <property type="match status" value="1"/>
</dbReference>
<organism evidence="3 4">
    <name type="scientific">Odobenus rosmarus divergens</name>
    <name type="common">Pacific walrus</name>
    <dbReference type="NCBI Taxonomy" id="9708"/>
    <lineage>
        <taxon>Eukaryota</taxon>
        <taxon>Metazoa</taxon>
        <taxon>Chordata</taxon>
        <taxon>Craniata</taxon>
        <taxon>Vertebrata</taxon>
        <taxon>Euteleostomi</taxon>
        <taxon>Mammalia</taxon>
        <taxon>Eutheria</taxon>
        <taxon>Laurasiatheria</taxon>
        <taxon>Carnivora</taxon>
        <taxon>Caniformia</taxon>
        <taxon>Pinnipedia</taxon>
        <taxon>Odobenidae</taxon>
        <taxon>Odobenus</taxon>
    </lineage>
</organism>
<feature type="compositionally biased region" description="Basic residues" evidence="1">
    <location>
        <begin position="524"/>
        <end position="535"/>
    </location>
</feature>
<evidence type="ECO:0000313" key="3">
    <source>
        <dbReference type="Proteomes" id="UP000245340"/>
    </source>
</evidence>
<feature type="compositionally biased region" description="Polar residues" evidence="1">
    <location>
        <begin position="300"/>
        <end position="329"/>
    </location>
</feature>
<gene>
    <name evidence="4" type="primary">MICALCL</name>
</gene>
<evidence type="ECO:0000256" key="1">
    <source>
        <dbReference type="SAM" id="MobiDB-lite"/>
    </source>
</evidence>
<evidence type="ECO:0000259" key="2">
    <source>
        <dbReference type="PROSITE" id="PS51848"/>
    </source>
</evidence>
<dbReference type="CTD" id="119865011"/>
<dbReference type="PANTHER" id="PTHR23167:SF39">
    <property type="entry name" value="[F-ACTIN]-MONOOXYGENASE MICAL2"/>
    <property type="match status" value="1"/>
</dbReference>
<reference evidence="4" key="1">
    <citation type="submission" date="2025-08" db="UniProtKB">
        <authorList>
            <consortium name="RefSeq"/>
        </authorList>
    </citation>
    <scope>IDENTIFICATION</scope>
</reference>
<dbReference type="AlphaFoldDB" id="A0A2U3VIK1"/>
<sequence length="705" mass="77863">MSPSKEAAPLSSSSLSSPSSSAPSFCSASAPGNALDGFSLPQVTANNLPSQVLRGHSSPSTPIFLRRARAQGLPKDMPLYLPHGQMLERAEYCMVRPGGDGLASPQPPSLAEMASDGCQEAEAPLGDTRSIRRGPHPTGGKDRCFPDQELSPRAGEDPGEKNTGPRRGEEDGSELEEGKKLGLKKLVLIPEQKTKLLDWNHSIPESMSLEAGAQSAQRSTDNGRGGCVLKPVSPLLFSRTARETPPTQGRAQEKTGTPAERAPPKSPLRLIANAIRRSLEPLLPNSEGGRKASAKPESKTLPTSQPHACTRSFSLRKTSSNKDGNQQSLGKDMASRASAFFTWGSPPARAAQPSYPGPPDLALRTRSLPDRPSKVFPALMTPPCHKMEDVPTLLEKVSLQETSPDASRAPKGKISLFPSFRLKDKSFESSLQESKQRKDLQDLFSTPRGAGEPADSAQPLEKLAQPFSSTCLGQRVHPPSPDKDASPKHIPIRVQVPGAASSTSSTSPSSADEDFHPQPSLRSKERKTLRRRRKLEKATKQLVKQEELKRLHKAQAIQRQLEEVEERQRASEIRGVRLEKALRGEADSGTQDEAQLLQEWFKLALEKNKLMRYESELLIMAQELELEDHQSRLEQKLRQKMLKEESQKDENDLNEEREIFSEMMQVIEQRDRLVNSLEEQRIKEKAEDQHFESFIFSRGCQLSRT</sequence>
<dbReference type="OrthoDB" id="20799at2759"/>
<dbReference type="PANTHER" id="PTHR23167">
    <property type="entry name" value="CALPONIN HOMOLOGY DOMAIN-CONTAINING PROTEIN DDB_G0272472-RELATED"/>
    <property type="match status" value="1"/>
</dbReference>
<dbReference type="GeneID" id="101378610"/>
<feature type="region of interest" description="Disordered" evidence="1">
    <location>
        <begin position="208"/>
        <end position="415"/>
    </location>
</feature>
<dbReference type="KEGG" id="oro:101378610"/>
<evidence type="ECO:0000313" key="4">
    <source>
        <dbReference type="RefSeq" id="XP_004394686.1"/>
    </source>
</evidence>